<proteinExistence type="predicted"/>
<reference evidence="1 2" key="1">
    <citation type="submission" date="2007-10" db="EMBL/GenBank/DDBJ databases">
        <authorList>
            <person name="Wagner-Dobler I."/>
            <person name="Ferriera S."/>
            <person name="Johnson J."/>
            <person name="Kravitz S."/>
            <person name="Beeson K."/>
            <person name="Sutton G."/>
            <person name="Rogers Y.-H."/>
            <person name="Friedman R."/>
            <person name="Frazier M."/>
            <person name="Venter J.C."/>
        </authorList>
    </citation>
    <scope>NUCLEOTIDE SEQUENCE [LARGE SCALE GENOMIC DNA]</scope>
    <source>
        <strain evidence="1 2">DFL-43</strain>
    </source>
</reference>
<dbReference type="Proteomes" id="UP000004291">
    <property type="component" value="Chromosome"/>
</dbReference>
<reference evidence="1 2" key="2">
    <citation type="submission" date="2012-06" db="EMBL/GenBank/DDBJ databases">
        <authorList>
            <person name="Fiebig A."/>
        </authorList>
    </citation>
    <scope>NUCLEOTIDE SEQUENCE [LARGE SCALE GENOMIC DNA]</scope>
    <source>
        <strain evidence="1 2">DFL-43</strain>
    </source>
</reference>
<dbReference type="STRING" id="411684.HPDFL43_08797"/>
<accession>A9D5L5</accession>
<dbReference type="OrthoDB" id="8445114at2"/>
<name>A9D5L5_HOEPD</name>
<dbReference type="EMBL" id="ABIA03000002">
    <property type="protein sequence ID" value="EDQ33320.1"/>
    <property type="molecule type" value="Genomic_DNA"/>
</dbReference>
<sequence length="153" mass="16475">MSLGVLVVLVTFGVLLVIGAVHYTSASRESDNRDPGEALIEFARAYPGEPVRSVTMTKDGEASFLRLADGKTGFLQAMGRHYVARLIVPGTLSVEVLEDKPGLRIEFNDSTLRGGEYVFASTEQAAEVSLWLVDSLALASPKFADPEEEEGNA</sequence>
<dbReference type="HOGENOM" id="CLU_120006_0_0_5"/>
<dbReference type="AlphaFoldDB" id="A9D5L5"/>
<gene>
    <name evidence="1" type="ORF">HPDFL43_08797</name>
</gene>
<evidence type="ECO:0000313" key="2">
    <source>
        <dbReference type="Proteomes" id="UP000004291"/>
    </source>
</evidence>
<organism evidence="1 2">
    <name type="scientific">Hoeflea phototrophica (strain DSM 17068 / NCIMB 14078 / DFL-43)</name>
    <dbReference type="NCBI Taxonomy" id="411684"/>
    <lineage>
        <taxon>Bacteria</taxon>
        <taxon>Pseudomonadati</taxon>
        <taxon>Pseudomonadota</taxon>
        <taxon>Alphaproteobacteria</taxon>
        <taxon>Hyphomicrobiales</taxon>
        <taxon>Rhizobiaceae</taxon>
        <taxon>Hoeflea</taxon>
    </lineage>
</organism>
<dbReference type="eggNOG" id="ENOG502ZMPS">
    <property type="taxonomic scope" value="Bacteria"/>
</dbReference>
<keyword evidence="2" id="KW-1185">Reference proteome</keyword>
<evidence type="ECO:0000313" key="1">
    <source>
        <dbReference type="EMBL" id="EDQ33320.1"/>
    </source>
</evidence>
<comment type="caution">
    <text evidence="1">The sequence shown here is derived from an EMBL/GenBank/DDBJ whole genome shotgun (WGS) entry which is preliminary data.</text>
</comment>
<protein>
    <submittedName>
        <fullName evidence="1">Uncharacterized protein</fullName>
    </submittedName>
</protein>
<dbReference type="RefSeq" id="WP_007197537.1">
    <property type="nucleotide sequence ID" value="NZ_CM002917.1"/>
</dbReference>